<accession>A0A0F9IXJ7</accession>
<evidence type="ECO:0000313" key="1">
    <source>
        <dbReference type="EMBL" id="KKL91772.1"/>
    </source>
</evidence>
<reference evidence="1" key="1">
    <citation type="journal article" date="2015" name="Nature">
        <title>Complex archaea that bridge the gap between prokaryotes and eukaryotes.</title>
        <authorList>
            <person name="Spang A."/>
            <person name="Saw J.H."/>
            <person name="Jorgensen S.L."/>
            <person name="Zaremba-Niedzwiedzka K."/>
            <person name="Martijn J."/>
            <person name="Lind A.E."/>
            <person name="van Eijk R."/>
            <person name="Schleper C."/>
            <person name="Guy L."/>
            <person name="Ettema T.J."/>
        </authorList>
    </citation>
    <scope>NUCLEOTIDE SEQUENCE</scope>
</reference>
<organism evidence="1">
    <name type="scientific">marine sediment metagenome</name>
    <dbReference type="NCBI Taxonomy" id="412755"/>
    <lineage>
        <taxon>unclassified sequences</taxon>
        <taxon>metagenomes</taxon>
        <taxon>ecological metagenomes</taxon>
    </lineage>
</organism>
<comment type="caution">
    <text evidence="1">The sequence shown here is derived from an EMBL/GenBank/DDBJ whole genome shotgun (WGS) entry which is preliminary data.</text>
</comment>
<protein>
    <submittedName>
        <fullName evidence="1">Uncharacterized protein</fullName>
    </submittedName>
</protein>
<dbReference type="EMBL" id="LAZR01019646">
    <property type="protein sequence ID" value="KKL91772.1"/>
    <property type="molecule type" value="Genomic_DNA"/>
</dbReference>
<name>A0A0F9IXJ7_9ZZZZ</name>
<gene>
    <name evidence="1" type="ORF">LCGC14_1891270</name>
</gene>
<sequence>MDINHEVPKIKRVMKNYNFTLGTNTHFIIYNFKNPIKKRKHEKTTYYFFKAHIISKDNHLIPYGKHTIQLPSKRVVLPLYDILLKANKIDDSEITLTIIKNDNFNYDITLHNN</sequence>
<proteinExistence type="predicted"/>
<dbReference type="AlphaFoldDB" id="A0A0F9IXJ7"/>